<evidence type="ECO:0000313" key="4">
    <source>
        <dbReference type="EMBL" id="PIV08019.1"/>
    </source>
</evidence>
<dbReference type="InterPro" id="IPR036291">
    <property type="entry name" value="NAD(P)-bd_dom_sf"/>
</dbReference>
<name>A0A2M7BR98_9BACT</name>
<dbReference type="Gene3D" id="3.40.50.720">
    <property type="entry name" value="NAD(P)-binding Rossmann-like Domain"/>
    <property type="match status" value="1"/>
</dbReference>
<dbReference type="InterPro" id="IPR020904">
    <property type="entry name" value="Sc_DH/Rdtase_CS"/>
</dbReference>
<evidence type="ECO:0000313" key="5">
    <source>
        <dbReference type="Proteomes" id="UP000230119"/>
    </source>
</evidence>
<gene>
    <name evidence="4" type="ORF">COS52_04880</name>
</gene>
<dbReference type="PRINTS" id="PR00080">
    <property type="entry name" value="SDRFAMILY"/>
</dbReference>
<dbReference type="GO" id="GO:0016491">
    <property type="term" value="F:oxidoreductase activity"/>
    <property type="evidence" value="ECO:0007669"/>
    <property type="project" value="UniProtKB-KW"/>
</dbReference>
<dbReference type="PANTHER" id="PTHR44196:SF1">
    <property type="entry name" value="DEHYDROGENASE_REDUCTASE SDR FAMILY MEMBER 7B"/>
    <property type="match status" value="1"/>
</dbReference>
<dbReference type="PRINTS" id="PR00081">
    <property type="entry name" value="GDHRDH"/>
</dbReference>
<dbReference type="Pfam" id="PF00106">
    <property type="entry name" value="adh_short"/>
    <property type="match status" value="1"/>
</dbReference>
<sequence length="241" mass="26676">MNLQNKVVLITGSGSGLGKSLALKVAAIGAQVVLVARTENELKQAKDEIEKKGGKAEYFVCDITDGNKVKQTATQILQKYNSIDILVNNAGIWTDEELEKNDPNLRRRALEINVLGTIQFTYAFLPHFQEKNSGYIFNVISSAGASDTPAGNNALWKTYGASKWAMTGFTKSLRDALVGTKIKITAFHPGGFESMLYEKAKRKDAHNQPWMMKTDDVADVIIFALTRPENMMMEKIIVTKI</sequence>
<keyword evidence="2" id="KW-0560">Oxidoreductase</keyword>
<evidence type="ECO:0000256" key="3">
    <source>
        <dbReference type="RuleBase" id="RU000363"/>
    </source>
</evidence>
<dbReference type="AlphaFoldDB" id="A0A2M7BR98"/>
<comment type="caution">
    <text evidence="4">The sequence shown here is derived from an EMBL/GenBank/DDBJ whole genome shotgun (WGS) entry which is preliminary data.</text>
</comment>
<evidence type="ECO:0000256" key="2">
    <source>
        <dbReference type="ARBA" id="ARBA00023002"/>
    </source>
</evidence>
<dbReference type="EMBL" id="PEVA01000206">
    <property type="protein sequence ID" value="PIV08019.1"/>
    <property type="molecule type" value="Genomic_DNA"/>
</dbReference>
<organism evidence="4 5">
    <name type="scientific">Candidatus Roizmanbacteria bacterium CG03_land_8_20_14_0_80_39_12</name>
    <dbReference type="NCBI Taxonomy" id="1974847"/>
    <lineage>
        <taxon>Bacteria</taxon>
        <taxon>Candidatus Roizmaniibacteriota</taxon>
    </lineage>
</organism>
<dbReference type="InterPro" id="IPR002347">
    <property type="entry name" value="SDR_fam"/>
</dbReference>
<evidence type="ECO:0008006" key="6">
    <source>
        <dbReference type="Google" id="ProtNLM"/>
    </source>
</evidence>
<dbReference type="GO" id="GO:0016020">
    <property type="term" value="C:membrane"/>
    <property type="evidence" value="ECO:0007669"/>
    <property type="project" value="TreeGrafter"/>
</dbReference>
<dbReference type="SUPFAM" id="SSF51735">
    <property type="entry name" value="NAD(P)-binding Rossmann-fold domains"/>
    <property type="match status" value="1"/>
</dbReference>
<dbReference type="Proteomes" id="UP000230119">
    <property type="component" value="Unassembled WGS sequence"/>
</dbReference>
<dbReference type="PROSITE" id="PS00061">
    <property type="entry name" value="ADH_SHORT"/>
    <property type="match status" value="1"/>
</dbReference>
<evidence type="ECO:0000256" key="1">
    <source>
        <dbReference type="ARBA" id="ARBA00006484"/>
    </source>
</evidence>
<dbReference type="PANTHER" id="PTHR44196">
    <property type="entry name" value="DEHYDROGENASE/REDUCTASE SDR FAMILY MEMBER 7B"/>
    <property type="match status" value="1"/>
</dbReference>
<proteinExistence type="inferred from homology"/>
<reference evidence="5" key="1">
    <citation type="submission" date="2017-09" db="EMBL/GenBank/DDBJ databases">
        <title>Depth-based differentiation of microbial function through sediment-hosted aquifers and enrichment of novel symbionts in the deep terrestrial subsurface.</title>
        <authorList>
            <person name="Probst A.J."/>
            <person name="Ladd B."/>
            <person name="Jarett J.K."/>
            <person name="Geller-Mcgrath D.E."/>
            <person name="Sieber C.M.K."/>
            <person name="Emerson J.B."/>
            <person name="Anantharaman K."/>
            <person name="Thomas B.C."/>
            <person name="Malmstrom R."/>
            <person name="Stieglmeier M."/>
            <person name="Klingl A."/>
            <person name="Woyke T."/>
            <person name="Ryan C.M."/>
            <person name="Banfield J.F."/>
        </authorList>
    </citation>
    <scope>NUCLEOTIDE SEQUENCE [LARGE SCALE GENOMIC DNA]</scope>
</reference>
<comment type="similarity">
    <text evidence="1 3">Belongs to the short-chain dehydrogenases/reductases (SDR) family.</text>
</comment>
<accession>A0A2M7BR98</accession>
<protein>
    <recommendedName>
        <fullName evidence="6">Short-chain dehydrogenase</fullName>
    </recommendedName>
</protein>
<dbReference type="CDD" id="cd05233">
    <property type="entry name" value="SDR_c"/>
    <property type="match status" value="1"/>
</dbReference>